<protein>
    <submittedName>
        <fullName evidence="1">Phage Mu protein F like protein</fullName>
    </submittedName>
</protein>
<name>A0A1V0PGX3_LACLC</name>
<accession>A0A1V0PGX3</accession>
<evidence type="ECO:0000313" key="1">
    <source>
        <dbReference type="EMBL" id="ARE28449.1"/>
    </source>
</evidence>
<organism evidence="1 2">
    <name type="scientific">Lactococcus lactis subsp. cremoris</name>
    <name type="common">Streptococcus cremoris</name>
    <dbReference type="NCBI Taxonomy" id="1359"/>
    <lineage>
        <taxon>Bacteria</taxon>
        <taxon>Bacillati</taxon>
        <taxon>Bacillota</taxon>
        <taxon>Bacilli</taxon>
        <taxon>Lactobacillales</taxon>
        <taxon>Streptococcaceae</taxon>
        <taxon>Lactococcus</taxon>
    </lineage>
</organism>
<dbReference type="EMBL" id="CP015899">
    <property type="protein sequence ID" value="ARE28449.1"/>
    <property type="molecule type" value="Genomic_DNA"/>
</dbReference>
<evidence type="ECO:0000313" key="2">
    <source>
        <dbReference type="Proteomes" id="UP000191806"/>
    </source>
</evidence>
<reference evidence="1 2" key="1">
    <citation type="journal article" date="2017" name="BMC Genomics">
        <title>Comparative and functional genomics of the Lactococcus lactis taxon; insights into evolution and niche adaptation.</title>
        <authorList>
            <person name="Kelleher P."/>
            <person name="Bottacini F."/>
            <person name="Mahony J."/>
            <person name="Kilcawley K.N."/>
            <person name="van Sinderen D."/>
        </authorList>
    </citation>
    <scope>NUCLEOTIDE SEQUENCE [LARGE SCALE GENOMIC DNA]</scope>
    <source>
        <strain evidence="1 2">JM1</strain>
    </source>
</reference>
<dbReference type="InterPro" id="IPR006528">
    <property type="entry name" value="Phage_head_morphogenesis_dom"/>
</dbReference>
<gene>
    <name evidence="1" type="ORF">LLJM1_1074</name>
</gene>
<sequence length="564" mass="64226">MRTPDYWIKREQAWQAQQIKDDTKRMKQIMDKLFEAQEAIQKEINVNWQNFANGQGISISEAMKRADKMDVKAFANKAKKYVEEKDFSHQANQVLKLYNLTMRVNRLELLKANIGLELISVFDDLDKYFSKNLTGAALTEFERQAGILGLSVPKNGYNSLVESVLNGSYKVEGFASFSDKLWQYQFELKADIEKLLIRSVTGGINPKTLAPQLKRLMTEKGKLNATYNAQRLLVSETTRIQTAIQEESYKKADIESYEYIAEPSAGPICGALNGKIFKLKDMSPGINAPNMHPFCRCSTAPHVDDKGFWDDRLKEQDKKNSGKNIPVSLKGLNDDYLNEKREESRLKAGRVNAKKYDAQSESFAKLTNEASMRMRISDIGFRRAIESGNLKSSHELGDDFDKGRIRIEKTLFNLPENIKRSEMPKYGYLSDSDDLFEKKTKHSVLGYGNIIIELDDSVRKRTTYTVNDSLVNKRGLITSATPVGTKPTYNGIKEKAIGEINSISEFLNSNKKTNRYIEAQYHGDLTFKNDVKRIIVPDKSYLDKLSKEFEQIKNMGIEVLVAPK</sequence>
<dbReference type="NCBIfam" id="TIGR01641">
    <property type="entry name" value="phageSPP1_gp7"/>
    <property type="match status" value="1"/>
</dbReference>
<dbReference type="Pfam" id="PF04233">
    <property type="entry name" value="Phage_Mu_F"/>
    <property type="match status" value="1"/>
</dbReference>
<dbReference type="Proteomes" id="UP000191806">
    <property type="component" value="Chromosome"/>
</dbReference>
<proteinExistence type="predicted"/>
<dbReference type="AlphaFoldDB" id="A0A1V0PGX3"/>